<keyword evidence="7" id="KW-0653">Protein transport</keyword>
<evidence type="ECO:0000256" key="10">
    <source>
        <dbReference type="RuleBase" id="RU365010"/>
    </source>
</evidence>
<dbReference type="Gene3D" id="3.30.740.10">
    <property type="entry name" value="Protein Inhibitor Of Neuronal Nitric Oxide Synthase"/>
    <property type="match status" value="1"/>
</dbReference>
<keyword evidence="9" id="KW-0539">Nucleus</keyword>
<reference evidence="11" key="1">
    <citation type="submission" date="2021-01" db="EMBL/GenBank/DDBJ databases">
        <authorList>
            <person name="Corre E."/>
            <person name="Pelletier E."/>
            <person name="Niang G."/>
            <person name="Scheremetjew M."/>
            <person name="Finn R."/>
            <person name="Kale V."/>
            <person name="Holt S."/>
            <person name="Cochrane G."/>
            <person name="Meng A."/>
            <person name="Brown T."/>
            <person name="Cohen L."/>
        </authorList>
    </citation>
    <scope>NUCLEOTIDE SEQUENCE</scope>
    <source>
        <strain evidence="11">CCMP1594</strain>
    </source>
</reference>
<keyword evidence="8 10" id="KW-0206">Cytoskeleton</keyword>
<organism evidence="11">
    <name type="scientific">Eutreptiella gymnastica</name>
    <dbReference type="NCBI Taxonomy" id="73025"/>
    <lineage>
        <taxon>Eukaryota</taxon>
        <taxon>Discoba</taxon>
        <taxon>Euglenozoa</taxon>
        <taxon>Euglenida</taxon>
        <taxon>Spirocuta</taxon>
        <taxon>Euglenophyceae</taxon>
        <taxon>Eutreptiales</taxon>
        <taxon>Eutreptiaceae</taxon>
        <taxon>Eutreptiella</taxon>
    </lineage>
</organism>
<dbReference type="PANTHER" id="PTHR11886:SF35">
    <property type="entry name" value="DYNEIN LIGHT CHAIN"/>
    <property type="match status" value="1"/>
</dbReference>
<dbReference type="SUPFAM" id="SSF54648">
    <property type="entry name" value="DLC"/>
    <property type="match status" value="1"/>
</dbReference>
<name>A0A7S4LN31_9EUGL</name>
<dbReference type="AlphaFoldDB" id="A0A7S4LN31"/>
<evidence type="ECO:0000313" key="11">
    <source>
        <dbReference type="EMBL" id="CAE0839597.1"/>
    </source>
</evidence>
<keyword evidence="5 10" id="KW-0493">Microtubule</keyword>
<evidence type="ECO:0000256" key="8">
    <source>
        <dbReference type="ARBA" id="ARBA00023212"/>
    </source>
</evidence>
<evidence type="ECO:0000256" key="2">
    <source>
        <dbReference type="ARBA" id="ARBA00004245"/>
    </source>
</evidence>
<keyword evidence="10" id="KW-0243">Dynein</keyword>
<sequence length="110" mass="12618">MASAVDKKEKEGENVTVTDRKATVIKSEMSEEMTANATRWCNQALDKCKEGTPNQEREIAKHVKEQFDKQYGATWHCGFGSNFGAHVTYEEGRFLLFNVGQYNLILWKHM</sequence>
<dbReference type="InterPro" id="IPR001372">
    <property type="entry name" value="Dynein_light_chain_typ-1/2"/>
</dbReference>
<dbReference type="GO" id="GO:0005874">
    <property type="term" value="C:microtubule"/>
    <property type="evidence" value="ECO:0007669"/>
    <property type="project" value="UniProtKB-KW"/>
</dbReference>
<dbReference type="GO" id="GO:0051028">
    <property type="term" value="P:mRNA transport"/>
    <property type="evidence" value="ECO:0007669"/>
    <property type="project" value="UniProtKB-KW"/>
</dbReference>
<evidence type="ECO:0000256" key="4">
    <source>
        <dbReference type="ARBA" id="ARBA00022490"/>
    </source>
</evidence>
<keyword evidence="4 10" id="KW-0963">Cytoplasm</keyword>
<comment type="similarity">
    <text evidence="10">Belongs to the dynein light chain family.</text>
</comment>
<dbReference type="SMART" id="SM01375">
    <property type="entry name" value="Dynein_light"/>
    <property type="match status" value="1"/>
</dbReference>
<evidence type="ECO:0000256" key="6">
    <source>
        <dbReference type="ARBA" id="ARBA00022816"/>
    </source>
</evidence>
<evidence type="ECO:0000256" key="5">
    <source>
        <dbReference type="ARBA" id="ARBA00022701"/>
    </source>
</evidence>
<keyword evidence="10" id="KW-0505">Motor protein</keyword>
<dbReference type="GO" id="GO:0007017">
    <property type="term" value="P:microtubule-based process"/>
    <property type="evidence" value="ECO:0007669"/>
    <property type="project" value="InterPro"/>
</dbReference>
<evidence type="ECO:0000256" key="3">
    <source>
        <dbReference type="ARBA" id="ARBA00022448"/>
    </source>
</evidence>
<evidence type="ECO:0000256" key="9">
    <source>
        <dbReference type="ARBA" id="ARBA00023242"/>
    </source>
</evidence>
<dbReference type="GO" id="GO:0045505">
    <property type="term" value="F:dynein intermediate chain binding"/>
    <property type="evidence" value="ECO:0007669"/>
    <property type="project" value="TreeGrafter"/>
</dbReference>
<dbReference type="PANTHER" id="PTHR11886">
    <property type="entry name" value="DYNEIN LIGHT CHAIN"/>
    <property type="match status" value="1"/>
</dbReference>
<dbReference type="EMBL" id="HBJA01148071">
    <property type="protein sequence ID" value="CAE0839597.1"/>
    <property type="molecule type" value="Transcribed_RNA"/>
</dbReference>
<dbReference type="Pfam" id="PF01221">
    <property type="entry name" value="Dynein_light"/>
    <property type="match status" value="1"/>
</dbReference>
<evidence type="ECO:0000256" key="7">
    <source>
        <dbReference type="ARBA" id="ARBA00022927"/>
    </source>
</evidence>
<keyword evidence="6" id="KW-0509">mRNA transport</keyword>
<comment type="subcellular location">
    <subcellularLocation>
        <location evidence="2 10">Cytoplasm</location>
        <location evidence="2 10">Cytoskeleton</location>
    </subcellularLocation>
    <subcellularLocation>
        <location evidence="1">Nucleus</location>
    </subcellularLocation>
</comment>
<dbReference type="FunFam" id="3.30.740.10:FF:000005">
    <property type="entry name" value="Dynein light chain"/>
    <property type="match status" value="1"/>
</dbReference>
<protein>
    <recommendedName>
        <fullName evidence="10">Dynein light chain</fullName>
    </recommendedName>
</protein>
<proteinExistence type="inferred from homology"/>
<dbReference type="GO" id="GO:0005634">
    <property type="term" value="C:nucleus"/>
    <property type="evidence" value="ECO:0007669"/>
    <property type="project" value="UniProtKB-SubCell"/>
</dbReference>
<evidence type="ECO:0000256" key="1">
    <source>
        <dbReference type="ARBA" id="ARBA00004123"/>
    </source>
</evidence>
<gene>
    <name evidence="11" type="ORF">EGYM00163_LOCUS50969</name>
</gene>
<dbReference type="InterPro" id="IPR037177">
    <property type="entry name" value="DLC_sf"/>
</dbReference>
<accession>A0A7S4LN31</accession>
<dbReference type="GO" id="GO:0005868">
    <property type="term" value="C:cytoplasmic dynein complex"/>
    <property type="evidence" value="ECO:0007669"/>
    <property type="project" value="TreeGrafter"/>
</dbReference>
<dbReference type="GO" id="GO:0015031">
    <property type="term" value="P:protein transport"/>
    <property type="evidence" value="ECO:0007669"/>
    <property type="project" value="UniProtKB-KW"/>
</dbReference>
<keyword evidence="3" id="KW-0813">Transport</keyword>